<dbReference type="EMBL" id="JACKXE010000002">
    <property type="protein sequence ID" value="MBB6629471.1"/>
    <property type="molecule type" value="Genomic_DNA"/>
</dbReference>
<evidence type="ECO:0000256" key="2">
    <source>
        <dbReference type="SAM" id="SignalP"/>
    </source>
</evidence>
<sequence length="151" mass="15722">MRRTAVAVAVLALLPLASACGGTPKEEYCAAVKDHQAELTDLVGSGGDDALIKALPIFEELQDKALSDIADEWQQVVSRIKALQGALEDAGVDPASYDRDKPPAGLDDDQRAAIDAAARELGSGPTLAALQAVDQEARDVCQTPLTLSAPS</sequence>
<feature type="compositionally biased region" description="Basic and acidic residues" evidence="1">
    <location>
        <begin position="96"/>
        <end position="107"/>
    </location>
</feature>
<dbReference type="PROSITE" id="PS51257">
    <property type="entry name" value="PROKAR_LIPOPROTEIN"/>
    <property type="match status" value="1"/>
</dbReference>
<keyword evidence="4" id="KW-1185">Reference proteome</keyword>
<reference evidence="3 4" key="1">
    <citation type="submission" date="2020-08" db="EMBL/GenBank/DDBJ databases">
        <authorList>
            <person name="Seo M.-J."/>
        </authorList>
    </citation>
    <scope>NUCLEOTIDE SEQUENCE [LARGE SCALE GENOMIC DNA]</scope>
    <source>
        <strain evidence="3 4">KIGAM211</strain>
    </source>
</reference>
<protein>
    <submittedName>
        <fullName evidence="3">Uncharacterized protein</fullName>
    </submittedName>
</protein>
<feature type="chain" id="PRO_5039575746" evidence="2">
    <location>
        <begin position="20"/>
        <end position="151"/>
    </location>
</feature>
<name>A0A7X0VC80_9ACTN</name>
<comment type="caution">
    <text evidence="3">The sequence shown here is derived from an EMBL/GenBank/DDBJ whole genome shotgun (WGS) entry which is preliminary data.</text>
</comment>
<dbReference type="Proteomes" id="UP000523955">
    <property type="component" value="Unassembled WGS sequence"/>
</dbReference>
<accession>A0A7X0VC80</accession>
<dbReference type="RefSeq" id="WP_185254795.1">
    <property type="nucleotide sequence ID" value="NZ_JACKXE010000002.1"/>
</dbReference>
<keyword evidence="2" id="KW-0732">Signal</keyword>
<gene>
    <name evidence="3" type="ORF">H5V45_19250</name>
</gene>
<dbReference type="AlphaFoldDB" id="A0A7X0VC80"/>
<proteinExistence type="predicted"/>
<organism evidence="3 4">
    <name type="scientific">Nocardioides luti</name>
    <dbReference type="NCBI Taxonomy" id="2761101"/>
    <lineage>
        <taxon>Bacteria</taxon>
        <taxon>Bacillati</taxon>
        <taxon>Actinomycetota</taxon>
        <taxon>Actinomycetes</taxon>
        <taxon>Propionibacteriales</taxon>
        <taxon>Nocardioidaceae</taxon>
        <taxon>Nocardioides</taxon>
    </lineage>
</organism>
<evidence type="ECO:0000313" key="3">
    <source>
        <dbReference type="EMBL" id="MBB6629471.1"/>
    </source>
</evidence>
<feature type="signal peptide" evidence="2">
    <location>
        <begin position="1"/>
        <end position="19"/>
    </location>
</feature>
<feature type="region of interest" description="Disordered" evidence="1">
    <location>
        <begin position="88"/>
        <end position="107"/>
    </location>
</feature>
<evidence type="ECO:0000313" key="4">
    <source>
        <dbReference type="Proteomes" id="UP000523955"/>
    </source>
</evidence>
<evidence type="ECO:0000256" key="1">
    <source>
        <dbReference type="SAM" id="MobiDB-lite"/>
    </source>
</evidence>